<dbReference type="Proteomes" id="UP001458946">
    <property type="component" value="Unassembled WGS sequence"/>
</dbReference>
<gene>
    <name evidence="2" type="ORF">Dxin01_00754</name>
</gene>
<evidence type="ECO:0000313" key="3">
    <source>
        <dbReference type="Proteomes" id="UP001458946"/>
    </source>
</evidence>
<sequence length="300" mass="33134">MPSLTFLPALMVQAALAAFICEVLSRDLKPLATLVFYKGVSESHPDRIFTQAVIELTLSEYCVAIWMERLIQTQLAAAGAKGALKGKVPFAQGNAYLAKVRSAIYAAARILANEREEALGPVGRPTLHVSFKSRNVQLGPKDRLSPMVRAMIVEDYSVDQRSAQALEWLDSLGSVTVVESQGDMVSGHEQESLIPMSLFNNALREAREYGFADAYDPNDYDHLMELASFLELNFNRELAFRIRSEIQASGTLVQARTYFLPDSDIPVASEYAWHKPSEKGEYVGTVHLPYRSRSTGVAGA</sequence>
<feature type="signal peptide" evidence="1">
    <location>
        <begin position="1"/>
        <end position="17"/>
    </location>
</feature>
<protein>
    <submittedName>
        <fullName evidence="2">Uncharacterized protein</fullName>
    </submittedName>
</protein>
<proteinExistence type="predicted"/>
<evidence type="ECO:0000313" key="2">
    <source>
        <dbReference type="EMBL" id="GAA5501023.1"/>
    </source>
</evidence>
<evidence type="ECO:0000256" key="1">
    <source>
        <dbReference type="SAM" id="SignalP"/>
    </source>
</evidence>
<feature type="chain" id="PRO_5045989143" evidence="1">
    <location>
        <begin position="18"/>
        <end position="300"/>
    </location>
</feature>
<keyword evidence="1" id="KW-0732">Signal</keyword>
<comment type="caution">
    <text evidence="2">The sequence shown here is derived from an EMBL/GenBank/DDBJ whole genome shotgun (WGS) entry which is preliminary data.</text>
</comment>
<accession>A0ABP9VCI8</accession>
<keyword evidence="3" id="KW-1185">Reference proteome</keyword>
<name>A0ABP9VCI8_9DEIO</name>
<organism evidence="2 3">
    <name type="scientific">Deinococcus xinjiangensis</name>
    <dbReference type="NCBI Taxonomy" id="457454"/>
    <lineage>
        <taxon>Bacteria</taxon>
        <taxon>Thermotogati</taxon>
        <taxon>Deinococcota</taxon>
        <taxon>Deinococci</taxon>
        <taxon>Deinococcales</taxon>
        <taxon>Deinococcaceae</taxon>
        <taxon>Deinococcus</taxon>
    </lineage>
</organism>
<reference evidence="2 3" key="1">
    <citation type="submission" date="2024-02" db="EMBL/GenBank/DDBJ databases">
        <title>Deinococcus xinjiangensis NBRC 107630.</title>
        <authorList>
            <person name="Ichikawa N."/>
            <person name="Katano-Makiyama Y."/>
            <person name="Hidaka K."/>
        </authorList>
    </citation>
    <scope>NUCLEOTIDE SEQUENCE [LARGE SCALE GENOMIC DNA]</scope>
    <source>
        <strain evidence="2 3">NBRC 107630</strain>
    </source>
</reference>
<dbReference type="EMBL" id="BAABRN010000006">
    <property type="protein sequence ID" value="GAA5501023.1"/>
    <property type="molecule type" value="Genomic_DNA"/>
</dbReference>